<protein>
    <submittedName>
        <fullName evidence="1">Uncharacterized protein</fullName>
    </submittedName>
</protein>
<accession>A0A9J6EC91</accession>
<organism evidence="1 2">
    <name type="scientific">Rhipicephalus microplus</name>
    <name type="common">Cattle tick</name>
    <name type="synonym">Boophilus microplus</name>
    <dbReference type="NCBI Taxonomy" id="6941"/>
    <lineage>
        <taxon>Eukaryota</taxon>
        <taxon>Metazoa</taxon>
        <taxon>Ecdysozoa</taxon>
        <taxon>Arthropoda</taxon>
        <taxon>Chelicerata</taxon>
        <taxon>Arachnida</taxon>
        <taxon>Acari</taxon>
        <taxon>Parasitiformes</taxon>
        <taxon>Ixodida</taxon>
        <taxon>Ixodoidea</taxon>
        <taxon>Ixodidae</taxon>
        <taxon>Rhipicephalinae</taxon>
        <taxon>Rhipicephalus</taxon>
        <taxon>Boophilus</taxon>
    </lineage>
</organism>
<evidence type="ECO:0000313" key="2">
    <source>
        <dbReference type="Proteomes" id="UP000821866"/>
    </source>
</evidence>
<keyword evidence="2" id="KW-1185">Reference proteome</keyword>
<dbReference type="VEuPathDB" id="VectorBase:LOC119163037"/>
<dbReference type="Proteomes" id="UP000821866">
    <property type="component" value="Chromosome 3"/>
</dbReference>
<dbReference type="EMBL" id="JABSTU010000005">
    <property type="protein sequence ID" value="KAH8031897.1"/>
    <property type="molecule type" value="Genomic_DNA"/>
</dbReference>
<reference evidence="1" key="2">
    <citation type="submission" date="2021-09" db="EMBL/GenBank/DDBJ databases">
        <authorList>
            <person name="Jia N."/>
            <person name="Wang J."/>
            <person name="Shi W."/>
            <person name="Du L."/>
            <person name="Sun Y."/>
            <person name="Zhan W."/>
            <person name="Jiang J."/>
            <person name="Wang Q."/>
            <person name="Zhang B."/>
            <person name="Ji P."/>
            <person name="Sakyi L.B."/>
            <person name="Cui X."/>
            <person name="Yuan T."/>
            <person name="Jiang B."/>
            <person name="Yang W."/>
            <person name="Lam T.T.-Y."/>
            <person name="Chang Q."/>
            <person name="Ding S."/>
            <person name="Wang X."/>
            <person name="Zhu J."/>
            <person name="Ruan X."/>
            <person name="Zhao L."/>
            <person name="Wei J."/>
            <person name="Que T."/>
            <person name="Du C."/>
            <person name="Cheng J."/>
            <person name="Dai P."/>
            <person name="Han X."/>
            <person name="Huang E."/>
            <person name="Gao Y."/>
            <person name="Liu J."/>
            <person name="Shao H."/>
            <person name="Ye R."/>
            <person name="Li L."/>
            <person name="Wei W."/>
            <person name="Wang X."/>
            <person name="Wang C."/>
            <person name="Huo Q."/>
            <person name="Li W."/>
            <person name="Guo W."/>
            <person name="Chen H."/>
            <person name="Chen S."/>
            <person name="Zhou L."/>
            <person name="Zhou L."/>
            <person name="Ni X."/>
            <person name="Tian J."/>
            <person name="Zhou Y."/>
            <person name="Sheng Y."/>
            <person name="Liu T."/>
            <person name="Pan Y."/>
            <person name="Xia L."/>
            <person name="Li J."/>
            <person name="Zhao F."/>
            <person name="Cao W."/>
        </authorList>
    </citation>
    <scope>NUCLEOTIDE SEQUENCE</scope>
    <source>
        <strain evidence="1">Rmic-2018</strain>
        <tissue evidence="1">Larvae</tissue>
    </source>
</reference>
<name>A0A9J6EC91_RHIMP</name>
<evidence type="ECO:0000313" key="1">
    <source>
        <dbReference type="EMBL" id="KAH8031897.1"/>
    </source>
</evidence>
<gene>
    <name evidence="1" type="ORF">HPB51_021539</name>
</gene>
<reference evidence="1" key="1">
    <citation type="journal article" date="2020" name="Cell">
        <title>Large-Scale Comparative Analyses of Tick Genomes Elucidate Their Genetic Diversity and Vector Capacities.</title>
        <authorList>
            <consortium name="Tick Genome and Microbiome Consortium (TIGMIC)"/>
            <person name="Jia N."/>
            <person name="Wang J."/>
            <person name="Shi W."/>
            <person name="Du L."/>
            <person name="Sun Y."/>
            <person name="Zhan W."/>
            <person name="Jiang J.F."/>
            <person name="Wang Q."/>
            <person name="Zhang B."/>
            <person name="Ji P."/>
            <person name="Bell-Sakyi L."/>
            <person name="Cui X.M."/>
            <person name="Yuan T.T."/>
            <person name="Jiang B.G."/>
            <person name="Yang W.F."/>
            <person name="Lam T.T."/>
            <person name="Chang Q.C."/>
            <person name="Ding S.J."/>
            <person name="Wang X.J."/>
            <person name="Zhu J.G."/>
            <person name="Ruan X.D."/>
            <person name="Zhao L."/>
            <person name="Wei J.T."/>
            <person name="Ye R.Z."/>
            <person name="Que T.C."/>
            <person name="Du C.H."/>
            <person name="Zhou Y.H."/>
            <person name="Cheng J.X."/>
            <person name="Dai P.F."/>
            <person name="Guo W.B."/>
            <person name="Han X.H."/>
            <person name="Huang E.J."/>
            <person name="Li L.F."/>
            <person name="Wei W."/>
            <person name="Gao Y.C."/>
            <person name="Liu J.Z."/>
            <person name="Shao H.Z."/>
            <person name="Wang X."/>
            <person name="Wang C.C."/>
            <person name="Yang T.C."/>
            <person name="Huo Q.B."/>
            <person name="Li W."/>
            <person name="Chen H.Y."/>
            <person name="Chen S.E."/>
            <person name="Zhou L.G."/>
            <person name="Ni X.B."/>
            <person name="Tian J.H."/>
            <person name="Sheng Y."/>
            <person name="Liu T."/>
            <person name="Pan Y.S."/>
            <person name="Xia L.Y."/>
            <person name="Li J."/>
            <person name="Zhao F."/>
            <person name="Cao W.C."/>
        </authorList>
    </citation>
    <scope>NUCLEOTIDE SEQUENCE</scope>
    <source>
        <strain evidence="1">Rmic-2018</strain>
    </source>
</reference>
<sequence>MCIVVSPSGNITSEEPLELEEGHRGKDLSGANVGGLIPNSVACTTWNATVMVQGSYEQGTIQATVKLFESKVLQCEKLHVALWAPWGSARPQSIPCVDSIRFVDEEIQTIANLSVVVKFENLSAGNYCVRDLGDVLPITIPFGDHVESLSRTIAPLPKGDKGFPPSL</sequence>
<proteinExistence type="predicted"/>
<dbReference type="AlphaFoldDB" id="A0A9J6EC91"/>
<comment type="caution">
    <text evidence="1">The sequence shown here is derived from an EMBL/GenBank/DDBJ whole genome shotgun (WGS) entry which is preliminary data.</text>
</comment>